<protein>
    <submittedName>
        <fullName evidence="1">Uncharacterized protein</fullName>
    </submittedName>
</protein>
<comment type="caution">
    <text evidence="1">The sequence shown here is derived from an EMBL/GenBank/DDBJ whole genome shotgun (WGS) entry which is preliminary data.</text>
</comment>
<evidence type="ECO:0000313" key="2">
    <source>
        <dbReference type="Proteomes" id="UP001055072"/>
    </source>
</evidence>
<keyword evidence="2" id="KW-1185">Reference proteome</keyword>
<name>A0ACB8U0B5_9APHY</name>
<organism evidence="1 2">
    <name type="scientific">Irpex rosettiformis</name>
    <dbReference type="NCBI Taxonomy" id="378272"/>
    <lineage>
        <taxon>Eukaryota</taxon>
        <taxon>Fungi</taxon>
        <taxon>Dikarya</taxon>
        <taxon>Basidiomycota</taxon>
        <taxon>Agaricomycotina</taxon>
        <taxon>Agaricomycetes</taxon>
        <taxon>Polyporales</taxon>
        <taxon>Irpicaceae</taxon>
        <taxon>Irpex</taxon>
    </lineage>
</organism>
<accession>A0ACB8U0B5</accession>
<evidence type="ECO:0000313" key="1">
    <source>
        <dbReference type="EMBL" id="KAI0087460.1"/>
    </source>
</evidence>
<dbReference type="Proteomes" id="UP001055072">
    <property type="component" value="Unassembled WGS sequence"/>
</dbReference>
<proteinExistence type="predicted"/>
<dbReference type="EMBL" id="MU274918">
    <property type="protein sequence ID" value="KAI0087460.1"/>
    <property type="molecule type" value="Genomic_DNA"/>
</dbReference>
<gene>
    <name evidence="1" type="ORF">BDY19DRAFT_995142</name>
</gene>
<sequence>MSNLNNERLANAAEIARISAHTKSTSQKPASSTSSTFARLSNRDHEHSPPLTENERALLFKFNSCFKCCHFFASHRQHDCKNSPPKGAGYKELTEDDAIKAKSNQDKHRQDIPKHSTTVAVVFDEEIDENVSAAITGSPIMSGVLSCEDTDNLDFDV</sequence>
<reference evidence="1" key="1">
    <citation type="journal article" date="2021" name="Environ. Microbiol.">
        <title>Gene family expansions and transcriptome signatures uncover fungal adaptations to wood decay.</title>
        <authorList>
            <person name="Hage H."/>
            <person name="Miyauchi S."/>
            <person name="Viragh M."/>
            <person name="Drula E."/>
            <person name="Min B."/>
            <person name="Chaduli D."/>
            <person name="Navarro D."/>
            <person name="Favel A."/>
            <person name="Norest M."/>
            <person name="Lesage-Meessen L."/>
            <person name="Balint B."/>
            <person name="Merenyi Z."/>
            <person name="de Eugenio L."/>
            <person name="Morin E."/>
            <person name="Martinez A.T."/>
            <person name="Baldrian P."/>
            <person name="Stursova M."/>
            <person name="Martinez M.J."/>
            <person name="Novotny C."/>
            <person name="Magnuson J.K."/>
            <person name="Spatafora J.W."/>
            <person name="Maurice S."/>
            <person name="Pangilinan J."/>
            <person name="Andreopoulos W."/>
            <person name="LaButti K."/>
            <person name="Hundley H."/>
            <person name="Na H."/>
            <person name="Kuo A."/>
            <person name="Barry K."/>
            <person name="Lipzen A."/>
            <person name="Henrissat B."/>
            <person name="Riley R."/>
            <person name="Ahrendt S."/>
            <person name="Nagy L.G."/>
            <person name="Grigoriev I.V."/>
            <person name="Martin F."/>
            <person name="Rosso M.N."/>
        </authorList>
    </citation>
    <scope>NUCLEOTIDE SEQUENCE</scope>
    <source>
        <strain evidence="1">CBS 384.51</strain>
    </source>
</reference>